<dbReference type="RefSeq" id="WP_275565720.1">
    <property type="nucleotide sequence ID" value="NZ_JARGYC010000004.1"/>
</dbReference>
<dbReference type="AlphaFoldDB" id="A0AAE3T6S5"/>
<reference evidence="2" key="1">
    <citation type="submission" date="2023-03" db="EMBL/GenBank/DDBJ databases">
        <title>Multiphase analysis and comparison of six strains from genera Psychromarinibacter, Lutimaribacter, and Maritimibacter, including a novel species: Psychromarinibacter sediminicola sp. nov.</title>
        <authorList>
            <person name="Wang Y.-H."/>
            <person name="Ye M.-Q."/>
            <person name="Du Z.-J."/>
        </authorList>
    </citation>
    <scope>NUCLEOTIDE SEQUENCE</scope>
    <source>
        <strain evidence="2">C21-152</strain>
    </source>
</reference>
<accession>A0AAE3T6S5</accession>
<evidence type="ECO:0000313" key="2">
    <source>
        <dbReference type="EMBL" id="MDF0599572.1"/>
    </source>
</evidence>
<proteinExistence type="predicted"/>
<feature type="transmembrane region" description="Helical" evidence="1">
    <location>
        <begin position="35"/>
        <end position="60"/>
    </location>
</feature>
<dbReference type="EMBL" id="JARGYC010000004">
    <property type="protein sequence ID" value="MDF0599572.1"/>
    <property type="molecule type" value="Genomic_DNA"/>
</dbReference>
<keyword evidence="1" id="KW-0472">Membrane</keyword>
<evidence type="ECO:0000256" key="1">
    <source>
        <dbReference type="SAM" id="Phobius"/>
    </source>
</evidence>
<name>A0AAE3T6S5_9RHOB</name>
<dbReference type="Proteomes" id="UP001220964">
    <property type="component" value="Unassembled WGS sequence"/>
</dbReference>
<organism evidence="2 3">
    <name type="scientific">Psychromarinibacter sediminicola</name>
    <dbReference type="NCBI Taxonomy" id="3033385"/>
    <lineage>
        <taxon>Bacteria</taxon>
        <taxon>Pseudomonadati</taxon>
        <taxon>Pseudomonadota</taxon>
        <taxon>Alphaproteobacteria</taxon>
        <taxon>Rhodobacterales</taxon>
        <taxon>Paracoccaceae</taxon>
        <taxon>Psychromarinibacter</taxon>
    </lineage>
</organism>
<sequence>MSVRRWLMAIGLVLWLVLLGVWVLGEPPEEGALSTALGIAIVVLPLLLANEIMTLFQAWLRKRREKRDA</sequence>
<keyword evidence="1" id="KW-1133">Transmembrane helix</keyword>
<keyword evidence="1" id="KW-0812">Transmembrane</keyword>
<evidence type="ECO:0000313" key="3">
    <source>
        <dbReference type="Proteomes" id="UP001220964"/>
    </source>
</evidence>
<keyword evidence="3" id="KW-1185">Reference proteome</keyword>
<protein>
    <submittedName>
        <fullName evidence="2">Uncharacterized protein</fullName>
    </submittedName>
</protein>
<comment type="caution">
    <text evidence="2">The sequence shown here is derived from an EMBL/GenBank/DDBJ whole genome shotgun (WGS) entry which is preliminary data.</text>
</comment>
<gene>
    <name evidence="2" type="ORF">P1J78_02400</name>
</gene>